<dbReference type="Pfam" id="PF01869">
    <property type="entry name" value="BcrAD_BadFG"/>
    <property type="match status" value="1"/>
</dbReference>
<dbReference type="GO" id="GO:0047931">
    <property type="term" value="F:glucosamine kinase activity"/>
    <property type="evidence" value="ECO:0007669"/>
    <property type="project" value="UniProtKB-EC"/>
</dbReference>
<name>A0A3B0MBD2_9RHOB</name>
<accession>A0A3B0MBD2</accession>
<proteinExistence type="predicted"/>
<dbReference type="InterPro" id="IPR043129">
    <property type="entry name" value="ATPase_NBD"/>
</dbReference>
<evidence type="ECO:0000313" key="3">
    <source>
        <dbReference type="Proteomes" id="UP000272908"/>
    </source>
</evidence>
<keyword evidence="3" id="KW-1185">Reference proteome</keyword>
<keyword evidence="2" id="KW-0418">Kinase</keyword>
<dbReference type="SUPFAM" id="SSF53067">
    <property type="entry name" value="Actin-like ATPase domain"/>
    <property type="match status" value="2"/>
</dbReference>
<dbReference type="EC" id="2.7.1.8" evidence="2"/>
<evidence type="ECO:0000313" key="2">
    <source>
        <dbReference type="EMBL" id="SUZ32700.1"/>
    </source>
</evidence>
<dbReference type="RefSeq" id="WP_121095813.1">
    <property type="nucleotide sequence ID" value="NZ_UIHC01000026.1"/>
</dbReference>
<evidence type="ECO:0000259" key="1">
    <source>
        <dbReference type="Pfam" id="PF01869"/>
    </source>
</evidence>
<keyword evidence="2" id="KW-0808">Transferase</keyword>
<dbReference type="PANTHER" id="PTHR43190:SF3">
    <property type="entry name" value="N-ACETYL-D-GLUCOSAMINE KINASE"/>
    <property type="match status" value="1"/>
</dbReference>
<dbReference type="OrthoDB" id="63487at2"/>
<dbReference type="Proteomes" id="UP000272908">
    <property type="component" value="Unassembled WGS sequence"/>
</dbReference>
<dbReference type="InterPro" id="IPR002731">
    <property type="entry name" value="ATPase_BadF"/>
</dbReference>
<dbReference type="CDD" id="cd24082">
    <property type="entry name" value="ASKHA_NBD_GspK-like"/>
    <property type="match status" value="1"/>
</dbReference>
<dbReference type="PANTHER" id="PTHR43190">
    <property type="entry name" value="N-ACETYL-D-GLUCOSAMINE KINASE"/>
    <property type="match status" value="1"/>
</dbReference>
<dbReference type="InterPro" id="IPR052519">
    <property type="entry name" value="Euk-type_GlcNAc_Kinase"/>
</dbReference>
<organism evidence="2 3">
    <name type="scientific">Roseinatronobacter ekhonensis</name>
    <dbReference type="NCBI Taxonomy" id="254356"/>
    <lineage>
        <taxon>Bacteria</taxon>
        <taxon>Pseudomonadati</taxon>
        <taxon>Pseudomonadota</taxon>
        <taxon>Alphaproteobacteria</taxon>
        <taxon>Rhodobacterales</taxon>
        <taxon>Paracoccaceae</taxon>
        <taxon>Roseinatronobacter</taxon>
    </lineage>
</organism>
<reference evidence="3" key="1">
    <citation type="submission" date="2018-08" db="EMBL/GenBank/DDBJ databases">
        <authorList>
            <person name="Rodrigo-Torres L."/>
            <person name="Arahal R. D."/>
            <person name="Lucena T."/>
        </authorList>
    </citation>
    <scope>NUCLEOTIDE SEQUENCE [LARGE SCALE GENOMIC DNA]</scope>
    <source>
        <strain evidence="3">CECT 7235</strain>
    </source>
</reference>
<dbReference type="Gene3D" id="3.30.420.40">
    <property type="match status" value="2"/>
</dbReference>
<feature type="domain" description="ATPase BadF/BadG/BcrA/BcrD type" evidence="1">
    <location>
        <begin position="5"/>
        <end position="246"/>
    </location>
</feature>
<gene>
    <name evidence="2" type="primary">gspK</name>
    <name evidence="2" type="ORF">ROE7235_02462</name>
</gene>
<protein>
    <submittedName>
        <fullName evidence="2">Glucosamine kinase GspK</fullName>
        <ecNumber evidence="2">2.7.1.8</ecNumber>
    </submittedName>
</protein>
<dbReference type="EMBL" id="UIHC01000026">
    <property type="protein sequence ID" value="SUZ32700.1"/>
    <property type="molecule type" value="Genomic_DNA"/>
</dbReference>
<sequence>MTLYIGLDGGGTGCRARAARADGSLGAIFEGGSANIHSDPTGAEQQISDVLARLLAAEDYADTDLHIVLGLAGASESGAAARLSAALPYPNLTVLGDIDISLSGAFEDADGIVMAVGTGSVLARQVGGQMQRVGGYGFALGDEAGGAWLGRRALSAALHVRDGLVPDAPLAKAVWARFKTVPALLAFTSASRPADFASLAPQIVALDKAGCALSRRILDEGCAYLLKAIRHLQAGNAELPVAATGGLGPVLLDRIAQGTSPPLHITPPKGTALDGALWRARHLAKTKGLTE</sequence>
<dbReference type="AlphaFoldDB" id="A0A3B0MBD2"/>